<gene>
    <name evidence="2" type="ORF">COA07_05230</name>
</gene>
<dbReference type="EMBL" id="NWVC01000002">
    <property type="protein sequence ID" value="PCG14968.1"/>
    <property type="molecule type" value="Genomic_DNA"/>
</dbReference>
<accession>A0A2A4I9Y8</accession>
<feature type="signal peptide" evidence="1">
    <location>
        <begin position="1"/>
        <end position="20"/>
    </location>
</feature>
<feature type="chain" id="PRO_5013308795" evidence="1">
    <location>
        <begin position="21"/>
        <end position="272"/>
    </location>
</feature>
<protein>
    <submittedName>
        <fullName evidence="2">Transporter</fullName>
    </submittedName>
</protein>
<evidence type="ECO:0000313" key="3">
    <source>
        <dbReference type="Proteomes" id="UP000218323"/>
    </source>
</evidence>
<name>A0A2A4I9Y8_9SPHN</name>
<dbReference type="Proteomes" id="UP000218323">
    <property type="component" value="Unassembled WGS sequence"/>
</dbReference>
<reference evidence="2 3" key="1">
    <citation type="submission" date="2017-09" db="EMBL/GenBank/DDBJ databases">
        <title>Sphingomonas adhaesiva DSM 7418, whole genome shotgun sequence.</title>
        <authorList>
            <person name="Feng G."/>
            <person name="Zhu H."/>
        </authorList>
    </citation>
    <scope>NUCLEOTIDE SEQUENCE [LARGE SCALE GENOMIC DNA]</scope>
    <source>
        <strain evidence="2 3">DSM 7418</strain>
    </source>
</reference>
<proteinExistence type="predicted"/>
<dbReference type="Pfam" id="PF13557">
    <property type="entry name" value="Phenol_MetA_deg"/>
    <property type="match status" value="1"/>
</dbReference>
<organism evidence="2 3">
    <name type="scientific">Sphingomonas adhaesiva</name>
    <dbReference type="NCBI Taxonomy" id="28212"/>
    <lineage>
        <taxon>Bacteria</taxon>
        <taxon>Pseudomonadati</taxon>
        <taxon>Pseudomonadota</taxon>
        <taxon>Alphaproteobacteria</taxon>
        <taxon>Sphingomonadales</taxon>
        <taxon>Sphingomonadaceae</taxon>
        <taxon>Sphingomonas</taxon>
    </lineage>
</organism>
<dbReference type="RefSeq" id="WP_066711418.1">
    <property type="nucleotide sequence ID" value="NZ_NWVC01000002.1"/>
</dbReference>
<dbReference type="AlphaFoldDB" id="A0A2A4I9Y8"/>
<dbReference type="InterPro" id="IPR025737">
    <property type="entry name" value="FApF"/>
</dbReference>
<keyword evidence="1" id="KW-0732">Signal</keyword>
<sequence length="272" mass="28092">MRGLAMLAPLALLAALPAAAQGGGGDNGDVRFCPNRPSLGASGCTTLPGQVQVEMSGVDWTRDRQDGEQTDTLLYGDVVARIGVSRNAEVQVGWTPYGSVRTRDLAGAAVSRIAGPGDVTLGFRRALSHPDGKALSAAVQPYVTLPVGGQAIGAGDWSAGMVVPVYYQIDDRWSIDFTGQAAAQADQDRHGRHLDVSGVVGLGYALSDAVTAVAELSAERDDDPMGATTQTLAAVSLAWQPTKRTQIDLLLVGGLNDVAPDARVVVGGAVAF</sequence>
<evidence type="ECO:0000256" key="1">
    <source>
        <dbReference type="SAM" id="SignalP"/>
    </source>
</evidence>
<keyword evidence="3" id="KW-1185">Reference proteome</keyword>
<evidence type="ECO:0000313" key="2">
    <source>
        <dbReference type="EMBL" id="PCG14968.1"/>
    </source>
</evidence>
<comment type="caution">
    <text evidence="2">The sequence shown here is derived from an EMBL/GenBank/DDBJ whole genome shotgun (WGS) entry which is preliminary data.</text>
</comment>